<protein>
    <submittedName>
        <fullName evidence="1">Uncharacterized protein</fullName>
    </submittedName>
</protein>
<proteinExistence type="predicted"/>
<keyword evidence="2" id="KW-1185">Reference proteome</keyword>
<evidence type="ECO:0000313" key="1">
    <source>
        <dbReference type="EMBL" id="OZI20088.1"/>
    </source>
</evidence>
<sequence length="111" mass="12269">MYLSTQKTGYIQPNGRERIVIVAVQAGEVIASFPPHLNDNRVPTISAVRNMMRGSLMDLSIARLRKVTAVRRATGCSRDTAISYLIAEEWTVHDSILSYRAGAAYRGCLIS</sequence>
<dbReference type="AlphaFoldDB" id="A0A261R4Y4"/>
<dbReference type="RefSeq" id="WP_094848701.1">
    <property type="nucleotide sequence ID" value="NZ_NEVJ01000003.1"/>
</dbReference>
<accession>A0A261R4Y4</accession>
<comment type="caution">
    <text evidence="1">The sequence shown here is derived from an EMBL/GenBank/DDBJ whole genome shotgun (WGS) entry which is preliminary data.</text>
</comment>
<reference evidence="1" key="1">
    <citation type="submission" date="2017-05" db="EMBL/GenBank/DDBJ databases">
        <title>Complete and WGS of Bordetella genogroups.</title>
        <authorList>
            <person name="Spilker T."/>
            <person name="Lipuma J."/>
        </authorList>
    </citation>
    <scope>NUCLEOTIDE SEQUENCE</scope>
    <source>
        <strain evidence="1">AU21707</strain>
    </source>
</reference>
<name>A0A261R4Y4_9BORD</name>
<evidence type="ECO:0000313" key="2">
    <source>
        <dbReference type="Proteomes" id="UP000216857"/>
    </source>
</evidence>
<dbReference type="Proteomes" id="UP000216857">
    <property type="component" value="Unassembled WGS sequence"/>
</dbReference>
<dbReference type="EMBL" id="NEVJ01000003">
    <property type="protein sequence ID" value="OZI20088.1"/>
    <property type="molecule type" value="Genomic_DNA"/>
</dbReference>
<organism evidence="1 2">
    <name type="scientific">Bordetella genomosp. 9</name>
    <dbReference type="NCBI Taxonomy" id="1416803"/>
    <lineage>
        <taxon>Bacteria</taxon>
        <taxon>Pseudomonadati</taxon>
        <taxon>Pseudomonadota</taxon>
        <taxon>Betaproteobacteria</taxon>
        <taxon>Burkholderiales</taxon>
        <taxon>Alcaligenaceae</taxon>
        <taxon>Bordetella</taxon>
    </lineage>
</organism>
<gene>
    <name evidence="1" type="ORF">CAL26_21270</name>
</gene>